<dbReference type="Gene3D" id="3.40.50.1780">
    <property type="match status" value="1"/>
</dbReference>
<dbReference type="PANTHER" id="PTHR11615">
    <property type="entry name" value="NITRATE, FORMATE, IRON DEHYDROGENASE"/>
    <property type="match status" value="1"/>
</dbReference>
<dbReference type="NCBIfam" id="NF040763">
    <property type="entry name" value="FeFe_hydrog_A6"/>
    <property type="match status" value="1"/>
</dbReference>
<dbReference type="PROSITE" id="PS00641">
    <property type="entry name" value="COMPLEX1_75K_1"/>
    <property type="match status" value="1"/>
</dbReference>
<keyword evidence="9" id="KW-0408">Iron</keyword>
<reference evidence="17" key="2">
    <citation type="submission" date="2021-04" db="EMBL/GenBank/DDBJ databases">
        <authorList>
            <person name="Gilroy R."/>
        </authorList>
    </citation>
    <scope>NUCLEOTIDE SEQUENCE</scope>
    <source>
        <strain evidence="17">ChiHjej12B11-14209</strain>
    </source>
</reference>
<dbReference type="InterPro" id="IPR049830">
    <property type="entry name" value="HndD"/>
</dbReference>
<dbReference type="InterPro" id="IPR003149">
    <property type="entry name" value="Fe_hydrogenase_ssu"/>
</dbReference>
<dbReference type="InterPro" id="IPR019574">
    <property type="entry name" value="NADH_UbQ_OxRdtase_Gsu_4Fe4S-bd"/>
</dbReference>
<dbReference type="Gene3D" id="3.40.950.10">
    <property type="entry name" value="Fe-only Hydrogenase (Larger Subunit), Chain L, domain 3"/>
    <property type="match status" value="1"/>
</dbReference>
<evidence type="ECO:0000256" key="3">
    <source>
        <dbReference type="ARBA" id="ARBA00005404"/>
    </source>
</evidence>
<keyword evidence="12" id="KW-0472">Membrane</keyword>
<reference evidence="17" key="1">
    <citation type="journal article" date="2021" name="PeerJ">
        <title>Extensive microbial diversity within the chicken gut microbiome revealed by metagenomics and culture.</title>
        <authorList>
            <person name="Gilroy R."/>
            <person name="Ravi A."/>
            <person name="Getino M."/>
            <person name="Pursley I."/>
            <person name="Horton D.L."/>
            <person name="Alikhan N.F."/>
            <person name="Baker D."/>
            <person name="Gharbi K."/>
            <person name="Hall N."/>
            <person name="Watson M."/>
            <person name="Adriaenssens E.M."/>
            <person name="Foster-Nyarko E."/>
            <person name="Jarju S."/>
            <person name="Secka A."/>
            <person name="Antonio M."/>
            <person name="Oren A."/>
            <person name="Chaudhuri R.R."/>
            <person name="La Ragione R."/>
            <person name="Hildebrand F."/>
            <person name="Pallen M.J."/>
        </authorList>
    </citation>
    <scope>NUCLEOTIDE SEQUENCE</scope>
    <source>
        <strain evidence="17">ChiHjej12B11-14209</strain>
    </source>
</reference>
<keyword evidence="10" id="KW-0411">Iron-sulfur</keyword>
<dbReference type="InterPro" id="IPR017896">
    <property type="entry name" value="4Fe4S_Fe-S-bd"/>
</dbReference>
<evidence type="ECO:0000256" key="5">
    <source>
        <dbReference type="ARBA" id="ARBA00022714"/>
    </source>
</evidence>
<dbReference type="Proteomes" id="UP000824062">
    <property type="component" value="Unassembled WGS sequence"/>
</dbReference>
<dbReference type="PROSITE" id="PS00198">
    <property type="entry name" value="4FE4S_FER_1"/>
    <property type="match status" value="1"/>
</dbReference>
<keyword evidence="8" id="KW-1278">Translocase</keyword>
<name>A0A9D2JDT7_9ACTN</name>
<dbReference type="PROSITE" id="PS51085">
    <property type="entry name" value="2FE2S_FER_2"/>
    <property type="match status" value="1"/>
</dbReference>
<evidence type="ECO:0000256" key="6">
    <source>
        <dbReference type="ARBA" id="ARBA00022723"/>
    </source>
</evidence>
<dbReference type="GO" id="GO:0005506">
    <property type="term" value="F:iron ion binding"/>
    <property type="evidence" value="ECO:0007669"/>
    <property type="project" value="InterPro"/>
</dbReference>
<sequence>MVNLTIDGRAVSVPEGTSILDAAATVGIRIPTLCYLKDLNEIGACRVCVVEIEGIDQLVAACNNTVLEGMVVRTNSPKVRVARRMNVELLLATHDSECTSCVRSGNCTLQTLAADLGISELPYKKRLMHDPWDKSFPLIRNNDKCVNCLRCVQVCEKIQGLGVWDLANRATHTSVNVRGGGSIAEADCTLCGQCITHCPTGALRERDDTQKVFDALADPEKVVVVQIAPAVRAAWGEQLGLAREEATVGRLVAALRQMGVDYVFDTDFSADLTIMEEGSELLHKLAHKDEPGAVFPMFTSCCPGWVRYVKAVRPEFTGQLSTSKSPGQMFGAVTKSYFAELKGIDPHNIFCVEVMPCTAKKAEVAIPVMNDACGDPDVDVSITTREVCRMIRAEHIDATTLPDEDFDDPLGTATGAGVIFGATGGVMEAALRTAYHVVTGETPRPDAFSAVRGLEGWKEATFDLAGTPVRVAVVSGLANAGKLLDALVAGEVSYDFVEVMACPGGCAGGGGQPIHDGEELAGARGDVLWGLDRRAKLRNSYENPSIAAIYADYLGEPLSERAEELLHTDHHAWSMH</sequence>
<dbReference type="GO" id="GO:0051539">
    <property type="term" value="F:4 iron, 4 sulfur cluster binding"/>
    <property type="evidence" value="ECO:0007669"/>
    <property type="project" value="UniProtKB-KW"/>
</dbReference>
<feature type="domain" description="4Fe-4S ferredoxin-type" evidence="15">
    <location>
        <begin position="136"/>
        <end position="166"/>
    </location>
</feature>
<dbReference type="SMART" id="SM00929">
    <property type="entry name" value="NADH-G_4Fe-4S_3"/>
    <property type="match status" value="1"/>
</dbReference>
<dbReference type="GO" id="GO:0042773">
    <property type="term" value="P:ATP synthesis coupled electron transport"/>
    <property type="evidence" value="ECO:0007669"/>
    <property type="project" value="InterPro"/>
</dbReference>
<keyword evidence="4" id="KW-0004">4Fe-4S</keyword>
<evidence type="ECO:0000256" key="8">
    <source>
        <dbReference type="ARBA" id="ARBA00022967"/>
    </source>
</evidence>
<evidence type="ECO:0000256" key="4">
    <source>
        <dbReference type="ARBA" id="ARBA00022485"/>
    </source>
</evidence>
<dbReference type="Pfam" id="PF02256">
    <property type="entry name" value="Fe_hyd_SSU"/>
    <property type="match status" value="1"/>
</dbReference>
<evidence type="ECO:0000259" key="15">
    <source>
        <dbReference type="PROSITE" id="PS51379"/>
    </source>
</evidence>
<dbReference type="Pfam" id="PF02906">
    <property type="entry name" value="Fe_hyd_lg_C"/>
    <property type="match status" value="1"/>
</dbReference>
<dbReference type="GO" id="GO:0051537">
    <property type="term" value="F:2 iron, 2 sulfur cluster binding"/>
    <property type="evidence" value="ECO:0007669"/>
    <property type="project" value="UniProtKB-KW"/>
</dbReference>
<evidence type="ECO:0000259" key="16">
    <source>
        <dbReference type="PROSITE" id="PS51839"/>
    </source>
</evidence>
<dbReference type="AlphaFoldDB" id="A0A9D2JDT7"/>
<dbReference type="Pfam" id="PF13510">
    <property type="entry name" value="Fer2_4"/>
    <property type="match status" value="1"/>
</dbReference>
<keyword evidence="6" id="KW-0479">Metal-binding</keyword>
<dbReference type="InterPro" id="IPR001041">
    <property type="entry name" value="2Fe-2S_ferredoxin-type"/>
</dbReference>
<evidence type="ECO:0000313" key="18">
    <source>
        <dbReference type="Proteomes" id="UP000824062"/>
    </source>
</evidence>
<protein>
    <submittedName>
        <fullName evidence="17">[FeFe] hydrogenase, group A</fullName>
    </submittedName>
</protein>
<evidence type="ECO:0000256" key="10">
    <source>
        <dbReference type="ARBA" id="ARBA00023014"/>
    </source>
</evidence>
<dbReference type="Pfam" id="PF12838">
    <property type="entry name" value="Fer4_7"/>
    <property type="match status" value="1"/>
</dbReference>
<evidence type="ECO:0000256" key="7">
    <source>
        <dbReference type="ARBA" id="ARBA00022737"/>
    </source>
</evidence>
<feature type="domain" description="4Fe-4S His(Cys)3-ligated-type" evidence="16">
    <location>
        <begin position="78"/>
        <end position="117"/>
    </location>
</feature>
<evidence type="ECO:0000313" key="17">
    <source>
        <dbReference type="EMBL" id="HIZ46131.1"/>
    </source>
</evidence>
<keyword evidence="11" id="KW-0520">NAD</keyword>
<evidence type="ECO:0000256" key="11">
    <source>
        <dbReference type="ARBA" id="ARBA00023027"/>
    </source>
</evidence>
<gene>
    <name evidence="17" type="ORF">IAA19_03805</name>
</gene>
<evidence type="ECO:0000256" key="13">
    <source>
        <dbReference type="ARBA" id="ARBA00034078"/>
    </source>
</evidence>
<accession>A0A9D2JDT7</accession>
<feature type="domain" description="4Fe-4S ferredoxin-type" evidence="15">
    <location>
        <begin position="179"/>
        <end position="208"/>
    </location>
</feature>
<dbReference type="PROSITE" id="PS51379">
    <property type="entry name" value="4FE4S_FER_2"/>
    <property type="match status" value="2"/>
</dbReference>
<keyword evidence="5" id="KW-0001">2Fe-2S</keyword>
<dbReference type="InterPro" id="IPR009016">
    <property type="entry name" value="Fe_hydrogenase"/>
</dbReference>
<dbReference type="GO" id="GO:0016020">
    <property type="term" value="C:membrane"/>
    <property type="evidence" value="ECO:0007669"/>
    <property type="project" value="UniProtKB-SubCell"/>
</dbReference>
<dbReference type="GO" id="GO:0008137">
    <property type="term" value="F:NADH dehydrogenase (ubiquinone) activity"/>
    <property type="evidence" value="ECO:0007669"/>
    <property type="project" value="InterPro"/>
</dbReference>
<evidence type="ECO:0000256" key="1">
    <source>
        <dbReference type="ARBA" id="ARBA00001966"/>
    </source>
</evidence>
<dbReference type="SMART" id="SM00902">
    <property type="entry name" value="Fe_hyd_SSU"/>
    <property type="match status" value="1"/>
</dbReference>
<evidence type="ECO:0000256" key="2">
    <source>
        <dbReference type="ARBA" id="ARBA00004370"/>
    </source>
</evidence>
<dbReference type="EMBL" id="DXBM01000034">
    <property type="protein sequence ID" value="HIZ46131.1"/>
    <property type="molecule type" value="Genomic_DNA"/>
</dbReference>
<organism evidence="17 18">
    <name type="scientific">Candidatus Olsenella pullistercoris</name>
    <dbReference type="NCBI Taxonomy" id="2838712"/>
    <lineage>
        <taxon>Bacteria</taxon>
        <taxon>Bacillati</taxon>
        <taxon>Actinomycetota</taxon>
        <taxon>Coriobacteriia</taxon>
        <taxon>Coriobacteriales</taxon>
        <taxon>Atopobiaceae</taxon>
        <taxon>Olsenella</taxon>
    </lineage>
</organism>
<dbReference type="Gene3D" id="3.10.20.740">
    <property type="match status" value="1"/>
</dbReference>
<comment type="cofactor">
    <cofactor evidence="13">
        <name>[2Fe-2S] cluster</name>
        <dbReference type="ChEBI" id="CHEBI:190135"/>
    </cofactor>
</comment>
<comment type="subcellular location">
    <subcellularLocation>
        <location evidence="2">Membrane</location>
    </subcellularLocation>
</comment>
<dbReference type="InterPro" id="IPR036991">
    <property type="entry name" value="Fe_hydrogenase_ssu_sf"/>
</dbReference>
<comment type="cofactor">
    <cofactor evidence="1">
        <name>[4Fe-4S] cluster</name>
        <dbReference type="ChEBI" id="CHEBI:49883"/>
    </cofactor>
</comment>
<comment type="caution">
    <text evidence="17">The sequence shown here is derived from an EMBL/GenBank/DDBJ whole genome shotgun (WGS) entry which is preliminary data.</text>
</comment>
<evidence type="ECO:0000259" key="14">
    <source>
        <dbReference type="PROSITE" id="PS51085"/>
    </source>
</evidence>
<evidence type="ECO:0000256" key="9">
    <source>
        <dbReference type="ARBA" id="ARBA00023004"/>
    </source>
</evidence>
<proteinExistence type="inferred from homology"/>
<dbReference type="InterPro" id="IPR036010">
    <property type="entry name" value="2Fe-2S_ferredoxin-like_sf"/>
</dbReference>
<dbReference type="InterPro" id="IPR000283">
    <property type="entry name" value="NADH_UbQ_OxRdtase_75kDa_su_CS"/>
</dbReference>
<dbReference type="InterPro" id="IPR017900">
    <property type="entry name" value="4Fe4S_Fe_S_CS"/>
</dbReference>
<dbReference type="InterPro" id="IPR004108">
    <property type="entry name" value="Fe_hydrogenase_lsu_C"/>
</dbReference>
<dbReference type="SUPFAM" id="SSF54862">
    <property type="entry name" value="4Fe-4S ferredoxins"/>
    <property type="match status" value="1"/>
</dbReference>
<dbReference type="GO" id="GO:0008901">
    <property type="term" value="F:ferredoxin hydrogenase activity"/>
    <property type="evidence" value="ECO:0007669"/>
    <property type="project" value="InterPro"/>
</dbReference>
<evidence type="ECO:0000256" key="12">
    <source>
        <dbReference type="ARBA" id="ARBA00023136"/>
    </source>
</evidence>
<dbReference type="SUPFAM" id="SSF54292">
    <property type="entry name" value="2Fe-2S ferredoxin-like"/>
    <property type="match status" value="1"/>
</dbReference>
<comment type="similarity">
    <text evidence="3">Belongs to the complex I 75 kDa subunit family.</text>
</comment>
<keyword evidence="7" id="KW-0677">Repeat</keyword>
<dbReference type="Pfam" id="PF10588">
    <property type="entry name" value="NADH-G_4Fe-4S_3"/>
    <property type="match status" value="1"/>
</dbReference>
<dbReference type="NCBIfam" id="TIGR02512">
    <property type="entry name" value="FeFe_hydrog_A"/>
    <property type="match status" value="1"/>
</dbReference>
<dbReference type="SUPFAM" id="SSF53920">
    <property type="entry name" value="Fe-only hydrogenase"/>
    <property type="match status" value="1"/>
</dbReference>
<dbReference type="FunFam" id="3.10.20.740:FF:000004">
    <property type="entry name" value="NADH-quinone oxidoreductase"/>
    <property type="match status" value="1"/>
</dbReference>
<dbReference type="CDD" id="cd00207">
    <property type="entry name" value="fer2"/>
    <property type="match status" value="1"/>
</dbReference>
<dbReference type="InterPro" id="IPR050340">
    <property type="entry name" value="Cytosolic_Fe-S_CAF"/>
</dbReference>
<dbReference type="FunFam" id="3.30.70.20:FF:000035">
    <property type="entry name" value="Iron hydrogenase 1"/>
    <property type="match status" value="1"/>
</dbReference>
<dbReference type="Gene3D" id="3.30.70.20">
    <property type="match status" value="1"/>
</dbReference>
<dbReference type="InterPro" id="IPR013352">
    <property type="entry name" value="Fe_hydrogenase_subset"/>
</dbReference>
<feature type="domain" description="2Fe-2S ferredoxin-type" evidence="14">
    <location>
        <begin position="1"/>
        <end position="78"/>
    </location>
</feature>
<dbReference type="PROSITE" id="PS51839">
    <property type="entry name" value="4FE4S_HC3"/>
    <property type="match status" value="1"/>
</dbReference>
<dbReference type="Gene3D" id="4.10.260.20">
    <property type="entry name" value="Iron hydrogenase, small subunit"/>
    <property type="match status" value="1"/>
</dbReference>